<dbReference type="Pfam" id="PF03626">
    <property type="entry name" value="COX4_pro"/>
    <property type="match status" value="1"/>
</dbReference>
<evidence type="ECO:0000256" key="6">
    <source>
        <dbReference type="SAM" id="Phobius"/>
    </source>
</evidence>
<evidence type="ECO:0000313" key="7">
    <source>
        <dbReference type="EMBL" id="SDP63041.1"/>
    </source>
</evidence>
<evidence type="ECO:0000256" key="2">
    <source>
        <dbReference type="ARBA" id="ARBA00022475"/>
    </source>
</evidence>
<evidence type="ECO:0000256" key="5">
    <source>
        <dbReference type="ARBA" id="ARBA00023136"/>
    </source>
</evidence>
<protein>
    <submittedName>
        <fullName evidence="7">Cytochrome c oxidase subunit 4</fullName>
    </submittedName>
</protein>
<dbReference type="NCBIfam" id="TIGR02229">
    <property type="entry name" value="caa3_sub_IV"/>
    <property type="match status" value="1"/>
</dbReference>
<sequence length="99" mass="11133">MDRFNSERSSHHILGYRQLAAVLAGLLLLTGVTVGVSYIHMGFFNIPVALLIACTKVTLVLLFFMHLKYEETIIKLSFIGTVIVLVTLIGFTFWDVAFR</sequence>
<evidence type="ECO:0000256" key="3">
    <source>
        <dbReference type="ARBA" id="ARBA00022692"/>
    </source>
</evidence>
<gene>
    <name evidence="7" type="ORF">SAMN05660330_03454</name>
</gene>
<keyword evidence="4 6" id="KW-1133">Transmembrane helix</keyword>
<accession>A0A1H0UA82</accession>
<dbReference type="STRING" id="91360.SAMN05660330_03454"/>
<evidence type="ECO:0000256" key="4">
    <source>
        <dbReference type="ARBA" id="ARBA00022989"/>
    </source>
</evidence>
<name>A0A1H0UA82_9BACT</name>
<proteinExistence type="predicted"/>
<dbReference type="InterPro" id="IPR011743">
    <property type="entry name" value="Caa3_sub_IV"/>
</dbReference>
<dbReference type="AlphaFoldDB" id="A0A1H0UA82"/>
<keyword evidence="2" id="KW-1003">Cell membrane</keyword>
<dbReference type="RefSeq" id="WP_092225084.1">
    <property type="nucleotide sequence ID" value="NZ_FNJI01000030.1"/>
</dbReference>
<evidence type="ECO:0000313" key="8">
    <source>
        <dbReference type="Proteomes" id="UP000199073"/>
    </source>
</evidence>
<dbReference type="InterPro" id="IPR005171">
    <property type="entry name" value="Cyt_c_oxidase_su4_prok"/>
</dbReference>
<comment type="subcellular location">
    <subcellularLocation>
        <location evidence="1">Cell membrane</location>
        <topology evidence="1">Multi-pass membrane protein</topology>
    </subcellularLocation>
</comment>
<dbReference type="EMBL" id="FNJI01000030">
    <property type="protein sequence ID" value="SDP63041.1"/>
    <property type="molecule type" value="Genomic_DNA"/>
</dbReference>
<feature type="transmembrane region" description="Helical" evidence="6">
    <location>
        <begin position="76"/>
        <end position="94"/>
    </location>
</feature>
<keyword evidence="3 6" id="KW-0812">Transmembrane</keyword>
<keyword evidence="5 6" id="KW-0472">Membrane</keyword>
<feature type="transmembrane region" description="Helical" evidence="6">
    <location>
        <begin position="46"/>
        <end position="64"/>
    </location>
</feature>
<reference evidence="7 8" key="1">
    <citation type="submission" date="2016-10" db="EMBL/GenBank/DDBJ databases">
        <authorList>
            <person name="de Groot N.N."/>
        </authorList>
    </citation>
    <scope>NUCLEOTIDE SEQUENCE [LARGE SCALE GENOMIC DNA]</scope>
    <source>
        <strain evidence="7 8">DSM 12130</strain>
    </source>
</reference>
<dbReference type="GO" id="GO:0005886">
    <property type="term" value="C:plasma membrane"/>
    <property type="evidence" value="ECO:0007669"/>
    <property type="project" value="UniProtKB-SubCell"/>
</dbReference>
<dbReference type="OrthoDB" id="1495022at2"/>
<evidence type="ECO:0000256" key="1">
    <source>
        <dbReference type="ARBA" id="ARBA00004651"/>
    </source>
</evidence>
<organism evidence="7 8">
    <name type="scientific">Desulforhopalus singaporensis</name>
    <dbReference type="NCBI Taxonomy" id="91360"/>
    <lineage>
        <taxon>Bacteria</taxon>
        <taxon>Pseudomonadati</taxon>
        <taxon>Thermodesulfobacteriota</taxon>
        <taxon>Desulfobulbia</taxon>
        <taxon>Desulfobulbales</taxon>
        <taxon>Desulfocapsaceae</taxon>
        <taxon>Desulforhopalus</taxon>
    </lineage>
</organism>
<dbReference type="Proteomes" id="UP000199073">
    <property type="component" value="Unassembled WGS sequence"/>
</dbReference>
<keyword evidence="8" id="KW-1185">Reference proteome</keyword>
<feature type="transmembrane region" description="Helical" evidence="6">
    <location>
        <begin position="20"/>
        <end position="40"/>
    </location>
</feature>